<sequence length="477" mass="53733">MSFTQHFLVGLERKPFNVHSDLAVQLSPVFAALINGSMVESVERRVVLDDIDEGTFLRFCEYAYKGDFSVPPPKTVVDQELPSSPQVETVDEKFTSSHNRSLSTDVPVGKVLDGDKGEGFNVLAPGLWPPVRRDHHKPAWRHQISRPVSWLRGRRTVRTTDNRVRDSLVKPAVVSNLPDPGSKLAADWAKFCNASTDWDGPLFRPYKNYAPSESLTEMLLSQARLYVFADRYVIESLRSLVLYKMRRSLASLKLFPERVPEVFLLVQYVYENTREGDDLRALLTQFIACMITVFLQHPDWDGFIRQQHIFTMDLLKHLRDSVEGAGCATNTSGYQAPSLQPVGYGPAPRGRPPPAFMEDGPAVSLAEHKIQDVPPMRLPHGDWASKTKLQNLVVLNDPLWRWVDARSHQRLRQLSNGDGGRHQRRDLAEKDALIAHDPTGTEHDCLKHIWMGIGDVEQTPFSSALGNDGTSVTIVTR</sequence>
<dbReference type="SUPFAM" id="SSF54695">
    <property type="entry name" value="POZ domain"/>
    <property type="match status" value="1"/>
</dbReference>
<proteinExistence type="predicted"/>
<dbReference type="RefSeq" id="XP_022499851.1">
    <property type="nucleotide sequence ID" value="XM_022644091.1"/>
</dbReference>
<name>A0A178CYD1_9EURO</name>
<protein>
    <recommendedName>
        <fullName evidence="1">BTB domain-containing protein</fullName>
    </recommendedName>
</protein>
<accession>A0A178CYD1</accession>
<evidence type="ECO:0000259" key="1">
    <source>
        <dbReference type="PROSITE" id="PS50097"/>
    </source>
</evidence>
<dbReference type="InterPro" id="IPR000210">
    <property type="entry name" value="BTB/POZ_dom"/>
</dbReference>
<comment type="caution">
    <text evidence="2">The sequence shown here is derived from an EMBL/GenBank/DDBJ whole genome shotgun (WGS) entry which is preliminary data.</text>
</comment>
<dbReference type="PANTHER" id="PTHR47843">
    <property type="entry name" value="BTB DOMAIN-CONTAINING PROTEIN-RELATED"/>
    <property type="match status" value="1"/>
</dbReference>
<dbReference type="Gene3D" id="3.30.710.10">
    <property type="entry name" value="Potassium Channel Kv1.1, Chain A"/>
    <property type="match status" value="1"/>
</dbReference>
<dbReference type="OrthoDB" id="9997739at2759"/>
<dbReference type="PROSITE" id="PS50097">
    <property type="entry name" value="BTB"/>
    <property type="match status" value="1"/>
</dbReference>
<organism evidence="2 3">
    <name type="scientific">Fonsecaea nubica</name>
    <dbReference type="NCBI Taxonomy" id="856822"/>
    <lineage>
        <taxon>Eukaryota</taxon>
        <taxon>Fungi</taxon>
        <taxon>Dikarya</taxon>
        <taxon>Ascomycota</taxon>
        <taxon>Pezizomycotina</taxon>
        <taxon>Eurotiomycetes</taxon>
        <taxon>Chaetothyriomycetidae</taxon>
        <taxon>Chaetothyriales</taxon>
        <taxon>Herpotrichiellaceae</taxon>
        <taxon>Fonsecaea</taxon>
    </lineage>
</organism>
<dbReference type="AlphaFoldDB" id="A0A178CYD1"/>
<keyword evidence="3" id="KW-1185">Reference proteome</keyword>
<evidence type="ECO:0000313" key="2">
    <source>
        <dbReference type="EMBL" id="OAL34839.1"/>
    </source>
</evidence>
<dbReference type="InterPro" id="IPR011333">
    <property type="entry name" value="SKP1/BTB/POZ_sf"/>
</dbReference>
<evidence type="ECO:0000313" key="3">
    <source>
        <dbReference type="Proteomes" id="UP000185904"/>
    </source>
</evidence>
<gene>
    <name evidence="2" type="ORF">AYO20_05799</name>
</gene>
<dbReference type="EMBL" id="LVCJ01000035">
    <property type="protein sequence ID" value="OAL34839.1"/>
    <property type="molecule type" value="Genomic_DNA"/>
</dbReference>
<dbReference type="Proteomes" id="UP000185904">
    <property type="component" value="Unassembled WGS sequence"/>
</dbReference>
<reference evidence="2 3" key="1">
    <citation type="submission" date="2016-03" db="EMBL/GenBank/DDBJ databases">
        <title>The draft genome sequence of Fonsecaea nubica causative agent of cutaneous subcutaneous infection in human host.</title>
        <authorList>
            <person name="Costa F."/>
            <person name="Sybren D.H."/>
            <person name="Raittz R.T."/>
            <person name="Weiss V.A."/>
            <person name="Leao A.C."/>
            <person name="Gomes R."/>
            <person name="De Souza E.M."/>
            <person name="Pedrosa F.O."/>
            <person name="Steffens M.B."/>
            <person name="Bombassaro A."/>
            <person name="Tadra-Sfeir M.Z."/>
            <person name="Moreno L.F."/>
            <person name="Najafzadeh M.J."/>
            <person name="Felipe M.S."/>
            <person name="Teixeira M."/>
            <person name="Sun J."/>
            <person name="Xi L."/>
            <person name="Castro M.A."/>
            <person name="Vicente V.A."/>
        </authorList>
    </citation>
    <scope>NUCLEOTIDE SEQUENCE [LARGE SCALE GENOMIC DNA]</scope>
    <source>
        <strain evidence="2 3">CBS 269.64</strain>
    </source>
</reference>
<dbReference type="GeneID" id="34589214"/>
<feature type="domain" description="BTB" evidence="1">
    <location>
        <begin position="5"/>
        <end position="72"/>
    </location>
</feature>